<dbReference type="Proteomes" id="UP000830158">
    <property type="component" value="Chromosome"/>
</dbReference>
<dbReference type="InterPro" id="IPR011251">
    <property type="entry name" value="Luciferase-like_dom"/>
</dbReference>
<dbReference type="Gene3D" id="3.20.20.30">
    <property type="entry name" value="Luciferase-like domain"/>
    <property type="match status" value="1"/>
</dbReference>
<feature type="compositionally biased region" description="Basic and acidic residues" evidence="1">
    <location>
        <begin position="197"/>
        <end position="216"/>
    </location>
</feature>
<feature type="compositionally biased region" description="Low complexity" evidence="1">
    <location>
        <begin position="182"/>
        <end position="196"/>
    </location>
</feature>
<protein>
    <submittedName>
        <fullName evidence="3">LLM class flavin-dependent oxidoreductase</fullName>
    </submittedName>
</protein>
<evidence type="ECO:0000256" key="1">
    <source>
        <dbReference type="SAM" id="MobiDB-lite"/>
    </source>
</evidence>
<feature type="domain" description="Luciferase-like" evidence="2">
    <location>
        <begin position="12"/>
        <end position="135"/>
    </location>
</feature>
<keyword evidence="4" id="KW-1185">Reference proteome</keyword>
<dbReference type="SUPFAM" id="SSF51679">
    <property type="entry name" value="Bacterial luciferase-like"/>
    <property type="match status" value="1"/>
</dbReference>
<dbReference type="EMBL" id="CP091196">
    <property type="protein sequence ID" value="UQS24785.1"/>
    <property type="molecule type" value="Genomic_DNA"/>
</dbReference>
<feature type="compositionally biased region" description="Basic and acidic residues" evidence="1">
    <location>
        <begin position="165"/>
        <end position="175"/>
    </location>
</feature>
<evidence type="ECO:0000259" key="2">
    <source>
        <dbReference type="Pfam" id="PF00296"/>
    </source>
</evidence>
<dbReference type="Pfam" id="PF00296">
    <property type="entry name" value="Bac_luciferase"/>
    <property type="match status" value="1"/>
</dbReference>
<dbReference type="InterPro" id="IPR036661">
    <property type="entry name" value="Luciferase-like_sf"/>
</dbReference>
<organism evidence="3 4">
    <name type="scientific">Amycolatopsis thermalba</name>
    <dbReference type="NCBI Taxonomy" id="944492"/>
    <lineage>
        <taxon>Bacteria</taxon>
        <taxon>Bacillati</taxon>
        <taxon>Actinomycetota</taxon>
        <taxon>Actinomycetes</taxon>
        <taxon>Pseudonocardiales</taxon>
        <taxon>Pseudonocardiaceae</taxon>
        <taxon>Amycolatopsis</taxon>
    </lineage>
</organism>
<gene>
    <name evidence="3" type="ORF">L1857_19145</name>
</gene>
<sequence length="216" mass="24019">MTNLIQNYNNARSDYDVFKDQIELSVRADQDGYYSIGCVEHHFDPGCSMCPDNTQFLSYLAGRTKNAKLHTTAVILPWNDPLRVVEKIALLDNLSDGRALFGMGRGLARREYEGFGLEMGESRERFDEAAEMVMRSRGRLRRKRRQVLPAGQGADPPASIGELQGPHDHGRDEPRLGGGRRQAGAAHDGVHPGAAGDHAHADDRGVPQDLPRHPRW</sequence>
<reference evidence="3" key="1">
    <citation type="submission" date="2022-01" db="EMBL/GenBank/DDBJ databases">
        <title>PSI-footprinting approach for the identification of protein synthesis inhibitor producers.</title>
        <authorList>
            <person name="Handel F."/>
            <person name="Kulik A."/>
            <person name="Wex K.W."/>
            <person name="Berscheid A."/>
            <person name="Saur J.S."/>
            <person name="Winkler A."/>
            <person name="Wibberg D."/>
            <person name="Kalinowski J."/>
            <person name="Broetz-Oesterhelt H."/>
            <person name="Mast Y."/>
        </authorList>
    </citation>
    <scope>NUCLEOTIDE SEQUENCE</scope>
    <source>
        <strain evidence="3">KNN 49.3e</strain>
    </source>
</reference>
<dbReference type="InterPro" id="IPR050766">
    <property type="entry name" value="Bact_Lucif_Oxidored"/>
</dbReference>
<evidence type="ECO:0000313" key="4">
    <source>
        <dbReference type="Proteomes" id="UP000830158"/>
    </source>
</evidence>
<dbReference type="PANTHER" id="PTHR30137">
    <property type="entry name" value="LUCIFERASE-LIKE MONOOXYGENASE"/>
    <property type="match status" value="1"/>
</dbReference>
<accession>A0ABY4NXJ1</accession>
<name>A0ABY4NXJ1_9PSEU</name>
<evidence type="ECO:0000313" key="3">
    <source>
        <dbReference type="EMBL" id="UQS24785.1"/>
    </source>
</evidence>
<feature type="region of interest" description="Disordered" evidence="1">
    <location>
        <begin position="140"/>
        <end position="216"/>
    </location>
</feature>
<dbReference type="PANTHER" id="PTHR30137:SF6">
    <property type="entry name" value="LUCIFERASE-LIKE MONOOXYGENASE"/>
    <property type="match status" value="1"/>
</dbReference>
<proteinExistence type="predicted"/>